<evidence type="ECO:0000313" key="1">
    <source>
        <dbReference type="EMBL" id="RLJ71379.1"/>
    </source>
</evidence>
<protein>
    <submittedName>
        <fullName evidence="1">Uncharacterized protein</fullName>
    </submittedName>
</protein>
<gene>
    <name evidence="1" type="ORF">BCF55_1681</name>
</gene>
<dbReference type="RefSeq" id="WP_121012710.1">
    <property type="nucleotide sequence ID" value="NZ_RCCJ01000001.1"/>
</dbReference>
<dbReference type="EMBL" id="RCCJ01000001">
    <property type="protein sequence ID" value="RLJ71379.1"/>
    <property type="molecule type" value="Genomic_DNA"/>
</dbReference>
<reference evidence="1 2" key="1">
    <citation type="submission" date="2018-10" db="EMBL/GenBank/DDBJ databases">
        <title>Genomic Encyclopedia of Archaeal and Bacterial Type Strains, Phase II (KMG-II): from individual species to whole genera.</title>
        <authorList>
            <person name="Goeker M."/>
        </authorList>
    </citation>
    <scope>NUCLEOTIDE SEQUENCE [LARGE SCALE GENOMIC DNA]</scope>
    <source>
        <strain evidence="1 2">DSM 16510</strain>
    </source>
</reference>
<dbReference type="AlphaFoldDB" id="A0A497XTG8"/>
<sequence>MGEDKPDRRSLEEIIYEVYRTTQDLELGCAELNCFMCAKGGKKEPECSKLNEAVVLLPGENRIIEELNGAAFPEVNLNGMSVGFLLPEQDCPFNRDGWCGIHGKHPIDCRSYPIVPSINERGDLIISISVKCPATPSWNFIRTWVEIWRKLWEVVPEEWFKFYSEVPTNLLKPIVRFKAEEKSTIIPTSVANTNQDKV</sequence>
<dbReference type="OrthoDB" id="9810361at2"/>
<accession>A0A497XTG8</accession>
<name>A0A497XTG8_9AQUI</name>
<proteinExistence type="predicted"/>
<organism evidence="1 2">
    <name type="scientific">Hydrogenivirga caldilitoris</name>
    <dbReference type="NCBI Taxonomy" id="246264"/>
    <lineage>
        <taxon>Bacteria</taxon>
        <taxon>Pseudomonadati</taxon>
        <taxon>Aquificota</taxon>
        <taxon>Aquificia</taxon>
        <taxon>Aquificales</taxon>
        <taxon>Aquificaceae</taxon>
        <taxon>Hydrogenivirga</taxon>
    </lineage>
</organism>
<comment type="caution">
    <text evidence="1">The sequence shown here is derived from an EMBL/GenBank/DDBJ whole genome shotgun (WGS) entry which is preliminary data.</text>
</comment>
<dbReference type="Proteomes" id="UP000267841">
    <property type="component" value="Unassembled WGS sequence"/>
</dbReference>
<keyword evidence="2" id="KW-1185">Reference proteome</keyword>
<evidence type="ECO:0000313" key="2">
    <source>
        <dbReference type="Proteomes" id="UP000267841"/>
    </source>
</evidence>